<dbReference type="InterPro" id="IPR046362">
    <property type="entry name" value="Zw10/DSL1_C_sf"/>
</dbReference>
<dbReference type="EMBL" id="MU253873">
    <property type="protein sequence ID" value="KAG9244951.1"/>
    <property type="molecule type" value="Genomic_DNA"/>
</dbReference>
<evidence type="ECO:0000256" key="2">
    <source>
        <dbReference type="SAM" id="MobiDB-lite"/>
    </source>
</evidence>
<keyword evidence="5" id="KW-1185">Reference proteome</keyword>
<reference evidence="4" key="1">
    <citation type="journal article" date="2021" name="IMA Fungus">
        <title>Genomic characterization of three marine fungi, including Emericellopsis atlantica sp. nov. with signatures of a generalist lifestyle and marine biomass degradation.</title>
        <authorList>
            <person name="Hagestad O.C."/>
            <person name="Hou L."/>
            <person name="Andersen J.H."/>
            <person name="Hansen E.H."/>
            <person name="Altermark B."/>
            <person name="Li C."/>
            <person name="Kuhnert E."/>
            <person name="Cox R.J."/>
            <person name="Crous P.W."/>
            <person name="Spatafora J.W."/>
            <person name="Lail K."/>
            <person name="Amirebrahimi M."/>
            <person name="Lipzen A."/>
            <person name="Pangilinan J."/>
            <person name="Andreopoulos W."/>
            <person name="Hayes R.D."/>
            <person name="Ng V."/>
            <person name="Grigoriev I.V."/>
            <person name="Jackson S.A."/>
            <person name="Sutton T.D.S."/>
            <person name="Dobson A.D.W."/>
            <person name="Rama T."/>
        </authorList>
    </citation>
    <scope>NUCLEOTIDE SEQUENCE</scope>
    <source>
        <strain evidence="4">TRa3180A</strain>
    </source>
</reference>
<dbReference type="Pfam" id="PF22766">
    <property type="entry name" value="ZW10_C2"/>
    <property type="match status" value="1"/>
</dbReference>
<dbReference type="GO" id="GO:0006888">
    <property type="term" value="P:endoplasmic reticulum to Golgi vesicle-mediated transport"/>
    <property type="evidence" value="ECO:0007669"/>
    <property type="project" value="TreeGrafter"/>
</dbReference>
<dbReference type="OrthoDB" id="534815at2759"/>
<name>A0A9P8CGZ5_9HELO</name>
<feature type="compositionally biased region" description="Acidic residues" evidence="2">
    <location>
        <begin position="463"/>
        <end position="493"/>
    </location>
</feature>
<feature type="region of interest" description="Disordered" evidence="2">
    <location>
        <begin position="433"/>
        <end position="509"/>
    </location>
</feature>
<evidence type="ECO:0000256" key="1">
    <source>
        <dbReference type="SAM" id="Coils"/>
    </source>
</evidence>
<dbReference type="GO" id="GO:1990423">
    <property type="term" value="C:RZZ complex"/>
    <property type="evidence" value="ECO:0007669"/>
    <property type="project" value="TreeGrafter"/>
</dbReference>
<evidence type="ECO:0000313" key="5">
    <source>
        <dbReference type="Proteomes" id="UP000887226"/>
    </source>
</evidence>
<dbReference type="InterPro" id="IPR055148">
    <property type="entry name" value="ZW10_C_2"/>
</dbReference>
<protein>
    <submittedName>
        <fullName evidence="4">Centromere/kinetochore protein-like protein zw10</fullName>
    </submittedName>
</protein>
<evidence type="ECO:0000259" key="3">
    <source>
        <dbReference type="Pfam" id="PF22766"/>
    </source>
</evidence>
<keyword evidence="1" id="KW-0175">Coiled coil</keyword>
<dbReference type="GO" id="GO:0005737">
    <property type="term" value="C:cytoplasm"/>
    <property type="evidence" value="ECO:0007669"/>
    <property type="project" value="GOC"/>
</dbReference>
<comment type="caution">
    <text evidence="4">The sequence shown here is derived from an EMBL/GenBank/DDBJ whole genome shotgun (WGS) entry which is preliminary data.</text>
</comment>
<accession>A0A9P8CGZ5</accession>
<dbReference type="AlphaFoldDB" id="A0A9P8CGZ5"/>
<dbReference type="Proteomes" id="UP000887226">
    <property type="component" value="Unassembled WGS sequence"/>
</dbReference>
<dbReference type="PANTHER" id="PTHR12205:SF0">
    <property type="entry name" value="CENTROMERE_KINETOCHORE PROTEIN ZW10 HOMOLOG"/>
    <property type="match status" value="1"/>
</dbReference>
<dbReference type="PANTHER" id="PTHR12205">
    <property type="entry name" value="CENTROMERE/KINETOCHORE PROTEIN ZW10"/>
    <property type="match status" value="1"/>
</dbReference>
<feature type="coiled-coil region" evidence="1">
    <location>
        <begin position="66"/>
        <end position="93"/>
    </location>
</feature>
<dbReference type="Gene3D" id="1.10.357.150">
    <property type="match status" value="1"/>
</dbReference>
<gene>
    <name evidence="4" type="ORF">BJ878DRAFT_420266</name>
</gene>
<dbReference type="GO" id="GO:0007094">
    <property type="term" value="P:mitotic spindle assembly checkpoint signaling"/>
    <property type="evidence" value="ECO:0007669"/>
    <property type="project" value="TreeGrafter"/>
</dbReference>
<organism evidence="4 5">
    <name type="scientific">Calycina marina</name>
    <dbReference type="NCBI Taxonomy" id="1763456"/>
    <lineage>
        <taxon>Eukaryota</taxon>
        <taxon>Fungi</taxon>
        <taxon>Dikarya</taxon>
        <taxon>Ascomycota</taxon>
        <taxon>Pezizomycotina</taxon>
        <taxon>Leotiomycetes</taxon>
        <taxon>Helotiales</taxon>
        <taxon>Pezizellaceae</taxon>
        <taxon>Calycina</taxon>
    </lineage>
</organism>
<proteinExistence type="predicted"/>
<sequence length="810" mass="90373">MPAISAQVGKALVDFSSKNEFPDSDDVSAAPVEGTVITTVYRALSDAKIGLETEIRSLSRDSAPDVETWIATAKALQKDIKDLRALANNIVKQVEEDSYGNKSELQELHVEFLEKEISFNSQLGDALLAIKEVEDCLRKADRLATDKKIIESLQLLADSQVALGKISIPDNTRVYYLLRSRFLARKDAIHEEFLSSWKKLVLVDPAGRFTINKSIDREALKLQDAVTVLVSYNELDQTAVRLWEDLDEAIVKPRTEITIAALRAFEIHDNGISLAEGSPEDTIEMLLKDVEGLTTVLTTNLPEDFVSPLAKAMMPPLTSRIREMWLDKVIPHSLEDMEQYRASLAQVHSFADKINALHWPGTETLYDWGRNAPRLWLNKRKETELDNTRNQLAHGVGQLHSAEHIETHEVSQEVSADIVSAGSKAVVSDEWDAAWDSDEKSADPLNDTPPAPLGGTQDAPITIEDDPADDDAWGWGDETTEVPEDTPPEEAEPLAESKSKAKKPNRNHAVTLKETYQTSSMPGPVYESIVNIYEDGVKLSKTDDSPIALATAGLFGLPTQILALYRAVSKQYYATHPSGNMLLYNDCTWLCDKLTGYLTEWKATDDLSPRIKNLVKLDPEITKLQGFGKRAYKEELISQRTTVADLLGGTQNFLQTNRQEDLEQGIDSVLAHIRALSTEWTSILPYSVLASVLGSLVNKIASKLIADVLELPSLNADAAESTALLISRVETLDSLFHNDETPKFADQWMKMKFLSEVLQSNLKDIRFLWFESHLGLYFTKEEVLDLISLSFEENVNSKALKKEIRDSRLQ</sequence>
<feature type="domain" description="ZW10 C-terminal helical" evidence="3">
    <location>
        <begin position="666"/>
        <end position="793"/>
    </location>
</feature>
<evidence type="ECO:0000313" key="4">
    <source>
        <dbReference type="EMBL" id="KAG9244951.1"/>
    </source>
</evidence>